<organism evidence="1 2">
    <name type="scientific">Dermacentor silvarum</name>
    <name type="common">Tick</name>
    <dbReference type="NCBI Taxonomy" id="543639"/>
    <lineage>
        <taxon>Eukaryota</taxon>
        <taxon>Metazoa</taxon>
        <taxon>Ecdysozoa</taxon>
        <taxon>Arthropoda</taxon>
        <taxon>Chelicerata</taxon>
        <taxon>Arachnida</taxon>
        <taxon>Acari</taxon>
        <taxon>Parasitiformes</taxon>
        <taxon>Ixodida</taxon>
        <taxon>Ixodoidea</taxon>
        <taxon>Ixodidae</taxon>
        <taxon>Rhipicephalinae</taxon>
        <taxon>Dermacentor</taxon>
    </lineage>
</organism>
<evidence type="ECO:0000313" key="1">
    <source>
        <dbReference type="EMBL" id="KAH7966930.1"/>
    </source>
</evidence>
<evidence type="ECO:0000313" key="2">
    <source>
        <dbReference type="Proteomes" id="UP000821865"/>
    </source>
</evidence>
<proteinExistence type="predicted"/>
<protein>
    <submittedName>
        <fullName evidence="1">Uncharacterized protein</fullName>
    </submittedName>
</protein>
<reference evidence="1" key="1">
    <citation type="submission" date="2020-05" db="EMBL/GenBank/DDBJ databases">
        <title>Large-scale comparative analyses of tick genomes elucidate their genetic diversity and vector capacities.</title>
        <authorList>
            <person name="Jia N."/>
            <person name="Wang J."/>
            <person name="Shi W."/>
            <person name="Du L."/>
            <person name="Sun Y."/>
            <person name="Zhan W."/>
            <person name="Jiang J."/>
            <person name="Wang Q."/>
            <person name="Zhang B."/>
            <person name="Ji P."/>
            <person name="Sakyi L.B."/>
            <person name="Cui X."/>
            <person name="Yuan T."/>
            <person name="Jiang B."/>
            <person name="Yang W."/>
            <person name="Lam T.T.-Y."/>
            <person name="Chang Q."/>
            <person name="Ding S."/>
            <person name="Wang X."/>
            <person name="Zhu J."/>
            <person name="Ruan X."/>
            <person name="Zhao L."/>
            <person name="Wei J."/>
            <person name="Que T."/>
            <person name="Du C."/>
            <person name="Cheng J."/>
            <person name="Dai P."/>
            <person name="Han X."/>
            <person name="Huang E."/>
            <person name="Gao Y."/>
            <person name="Liu J."/>
            <person name="Shao H."/>
            <person name="Ye R."/>
            <person name="Li L."/>
            <person name="Wei W."/>
            <person name="Wang X."/>
            <person name="Wang C."/>
            <person name="Yang T."/>
            <person name="Huo Q."/>
            <person name="Li W."/>
            <person name="Guo W."/>
            <person name="Chen H."/>
            <person name="Zhou L."/>
            <person name="Ni X."/>
            <person name="Tian J."/>
            <person name="Zhou Y."/>
            <person name="Sheng Y."/>
            <person name="Liu T."/>
            <person name="Pan Y."/>
            <person name="Xia L."/>
            <person name="Li J."/>
            <person name="Zhao F."/>
            <person name="Cao W."/>
        </authorList>
    </citation>
    <scope>NUCLEOTIDE SEQUENCE</scope>
    <source>
        <strain evidence="1">Dsil-2018</strain>
    </source>
</reference>
<gene>
    <name evidence="1" type="ORF">HPB49_020783</name>
</gene>
<keyword evidence="2" id="KW-1185">Reference proteome</keyword>
<comment type="caution">
    <text evidence="1">The sequence shown here is derived from an EMBL/GenBank/DDBJ whole genome shotgun (WGS) entry which is preliminary data.</text>
</comment>
<dbReference type="EMBL" id="CM023471">
    <property type="protein sequence ID" value="KAH7966930.1"/>
    <property type="molecule type" value="Genomic_DNA"/>
</dbReference>
<sequence>MYEPLVPAHASIPLNLPLSVSMVNFESPTRFWLRLAYTKTPFIKHFVRGCERHLYSAEIGQYCVADTRHTVVDLARAIVTDVFRNTAGMHVSAEVQCIDYGLTLVLGLDRLFPLSVEDARTPCGAVLCRLHRVATCTRQPPRWRLPANVQLEAVFVGISNAGVYQTRLFALREEGDGTLAKVDVANDFICAGEAMEIGYLRPKSNFDTLVVQAQDLRN</sequence>
<accession>A0ACB8DG24</accession>
<dbReference type="Proteomes" id="UP000821865">
    <property type="component" value="Chromosome 2"/>
</dbReference>
<name>A0ACB8DG24_DERSI</name>